<accession>A0A0W8F4G4</accession>
<feature type="transmembrane region" description="Helical" evidence="2">
    <location>
        <begin position="263"/>
        <end position="289"/>
    </location>
</feature>
<dbReference type="NCBIfam" id="TIGR04182">
    <property type="entry name" value="glyco_TIGR04182"/>
    <property type="match status" value="1"/>
</dbReference>
<feature type="transmembrane region" description="Helical" evidence="2">
    <location>
        <begin position="228"/>
        <end position="251"/>
    </location>
</feature>
<evidence type="ECO:0000313" key="4">
    <source>
        <dbReference type="EMBL" id="KUG15776.1"/>
    </source>
</evidence>
<keyword evidence="2" id="KW-0812">Transmembrane</keyword>
<reference evidence="4" key="1">
    <citation type="journal article" date="2015" name="Proc. Natl. Acad. Sci. U.S.A.">
        <title>Networks of energetic and metabolic interactions define dynamics in microbial communities.</title>
        <authorList>
            <person name="Embree M."/>
            <person name="Liu J.K."/>
            <person name="Al-Bassam M.M."/>
            <person name="Zengler K."/>
        </authorList>
    </citation>
    <scope>NUCLEOTIDE SEQUENCE</scope>
</reference>
<keyword evidence="2" id="KW-0472">Membrane</keyword>
<dbReference type="InterPro" id="IPR029044">
    <property type="entry name" value="Nucleotide-diphossugar_trans"/>
</dbReference>
<dbReference type="InterPro" id="IPR026456">
    <property type="entry name" value="GCTrfase_AglJ"/>
</dbReference>
<evidence type="ECO:0000256" key="1">
    <source>
        <dbReference type="SAM" id="MobiDB-lite"/>
    </source>
</evidence>
<dbReference type="CDD" id="cd04179">
    <property type="entry name" value="DPM_DPG-synthase_like"/>
    <property type="match status" value="1"/>
</dbReference>
<feature type="region of interest" description="Disordered" evidence="1">
    <location>
        <begin position="301"/>
        <end position="320"/>
    </location>
</feature>
<protein>
    <submittedName>
        <fullName evidence="4">Dolichol-phosphate mannosyltransferase</fullName>
    </submittedName>
</protein>
<feature type="domain" description="Glycosyltransferase 2-like" evidence="3">
    <location>
        <begin position="9"/>
        <end position="129"/>
    </location>
</feature>
<proteinExistence type="predicted"/>
<dbReference type="InterPro" id="IPR001173">
    <property type="entry name" value="Glyco_trans_2-like"/>
</dbReference>
<dbReference type="InterPro" id="IPR050256">
    <property type="entry name" value="Glycosyltransferase_2"/>
</dbReference>
<gene>
    <name evidence="4" type="ORF">ASZ90_014551</name>
</gene>
<dbReference type="PANTHER" id="PTHR48090">
    <property type="entry name" value="UNDECAPRENYL-PHOSPHATE 4-DEOXY-4-FORMAMIDO-L-ARABINOSE TRANSFERASE-RELATED"/>
    <property type="match status" value="1"/>
</dbReference>
<keyword evidence="4" id="KW-0808">Transferase</keyword>
<keyword evidence="4" id="KW-0328">Glycosyltransferase</keyword>
<dbReference type="Gene3D" id="3.90.550.10">
    <property type="entry name" value="Spore Coat Polysaccharide Biosynthesis Protein SpsA, Chain A"/>
    <property type="match status" value="1"/>
</dbReference>
<name>A0A0W8F4G4_9ZZZZ</name>
<organism evidence="4">
    <name type="scientific">hydrocarbon metagenome</name>
    <dbReference type="NCBI Taxonomy" id="938273"/>
    <lineage>
        <taxon>unclassified sequences</taxon>
        <taxon>metagenomes</taxon>
        <taxon>ecological metagenomes</taxon>
    </lineage>
</organism>
<comment type="caution">
    <text evidence="4">The sequence shown here is derived from an EMBL/GenBank/DDBJ whole genome shotgun (WGS) entry which is preliminary data.</text>
</comment>
<sequence length="320" mass="35958">MTIRKDEVCILIPTLNEAPTIGSLIGEFQQRGYRHILVIDGHSSDQTRRIAREAGAQVVEQQGKGKGSAIIEAFGIIGQPYILMIDGDGTYLPEEADLLLAPLAAGAVQVIGDRLTQENRAAFSRLNYTGNQILNRLFKIAHGYYLSDILSGYRSFSLQSVREMHLHETGFGIETEISAEAVRKRHDIRIVPISYRKRSGTPTKLNPFHDGFKITATIYRLAKMSNPLFYFGIIGIIMASVGVIIGIYIIYEWLQQIEHIPLTILTVLLIISGFQLFMFGVISDMTLALHRDVMREIQSLRDSRDQEGARRPENHQPPRP</sequence>
<keyword evidence="2" id="KW-1133">Transmembrane helix</keyword>
<dbReference type="GO" id="GO:0016757">
    <property type="term" value="F:glycosyltransferase activity"/>
    <property type="evidence" value="ECO:0007669"/>
    <property type="project" value="UniProtKB-KW"/>
</dbReference>
<evidence type="ECO:0000259" key="3">
    <source>
        <dbReference type="Pfam" id="PF00535"/>
    </source>
</evidence>
<dbReference type="SUPFAM" id="SSF53448">
    <property type="entry name" value="Nucleotide-diphospho-sugar transferases"/>
    <property type="match status" value="1"/>
</dbReference>
<dbReference type="AlphaFoldDB" id="A0A0W8F4G4"/>
<dbReference type="EMBL" id="LNQE01001532">
    <property type="protein sequence ID" value="KUG15776.1"/>
    <property type="molecule type" value="Genomic_DNA"/>
</dbReference>
<evidence type="ECO:0000256" key="2">
    <source>
        <dbReference type="SAM" id="Phobius"/>
    </source>
</evidence>
<dbReference type="PANTHER" id="PTHR48090:SF7">
    <property type="entry name" value="RFBJ PROTEIN"/>
    <property type="match status" value="1"/>
</dbReference>
<dbReference type="Pfam" id="PF00535">
    <property type="entry name" value="Glycos_transf_2"/>
    <property type="match status" value="1"/>
</dbReference>